<dbReference type="SUPFAM" id="SSF52540">
    <property type="entry name" value="P-loop containing nucleoside triphosphate hydrolases"/>
    <property type="match status" value="2"/>
</dbReference>
<dbReference type="InterPro" id="IPR050107">
    <property type="entry name" value="ABC_carbohydrate_import_ATPase"/>
</dbReference>
<dbReference type="Proteomes" id="UP000053675">
    <property type="component" value="Unassembled WGS sequence"/>
</dbReference>
<proteinExistence type="inferred from homology"/>
<evidence type="ECO:0000313" key="6">
    <source>
        <dbReference type="Proteomes" id="UP000053675"/>
    </source>
</evidence>
<keyword evidence="3 5" id="KW-0067">ATP-binding</keyword>
<dbReference type="eggNOG" id="COG3845">
    <property type="taxonomic scope" value="Bacteria"/>
</dbReference>
<dbReference type="STRING" id="472175.EL18_00027"/>
<gene>
    <name evidence="5" type="ORF">EL18_00027</name>
</gene>
<dbReference type="Gene3D" id="3.40.50.300">
    <property type="entry name" value="P-loop containing nucleotide triphosphate hydrolases"/>
    <property type="match status" value="2"/>
</dbReference>
<dbReference type="EMBL" id="JMQM01000001">
    <property type="protein sequence ID" value="KFB09013.1"/>
    <property type="molecule type" value="Genomic_DNA"/>
</dbReference>
<keyword evidence="6" id="KW-1185">Reference proteome</keyword>
<organism evidence="5 6">
    <name type="scientific">Nitratireductor basaltis</name>
    <dbReference type="NCBI Taxonomy" id="472175"/>
    <lineage>
        <taxon>Bacteria</taxon>
        <taxon>Pseudomonadati</taxon>
        <taxon>Pseudomonadota</taxon>
        <taxon>Alphaproteobacteria</taxon>
        <taxon>Hyphomicrobiales</taxon>
        <taxon>Phyllobacteriaceae</taxon>
        <taxon>Nitratireductor</taxon>
    </lineage>
</organism>
<protein>
    <submittedName>
        <fullName evidence="5">ABC transporter, ATP-binding protein</fullName>
    </submittedName>
</protein>
<comment type="similarity">
    <text evidence="1">Belongs to the ABC transporter superfamily.</text>
</comment>
<keyword evidence="2" id="KW-0547">Nucleotide-binding</keyword>
<dbReference type="AlphaFoldDB" id="A0A084U7S7"/>
<name>A0A084U7S7_9HYPH</name>
<dbReference type="PANTHER" id="PTHR43790:SF4">
    <property type="entry name" value="GUANOSINE IMPORT ATP-BINDING PROTEIN NUPO"/>
    <property type="match status" value="1"/>
</dbReference>
<dbReference type="PROSITE" id="PS00211">
    <property type="entry name" value="ABC_TRANSPORTER_1"/>
    <property type="match status" value="1"/>
</dbReference>
<comment type="caution">
    <text evidence="5">The sequence shown here is derived from an EMBL/GenBank/DDBJ whole genome shotgun (WGS) entry which is preliminary data.</text>
</comment>
<dbReference type="InterPro" id="IPR003439">
    <property type="entry name" value="ABC_transporter-like_ATP-bd"/>
</dbReference>
<dbReference type="InterPro" id="IPR003593">
    <property type="entry name" value="AAA+_ATPase"/>
</dbReference>
<dbReference type="PANTHER" id="PTHR43790">
    <property type="entry name" value="CARBOHYDRATE TRANSPORT ATP-BINDING PROTEIN MG119-RELATED"/>
    <property type="match status" value="1"/>
</dbReference>
<sequence>MSASVAHATETMTDLPSQERAGVIGVHGVTKRFPGVIAVDNVSLTFHRGEVHVLLGENGAGKSTLVGMLSGLQEPDEGHLTLNGHKARLASPSASLEAGISTVFQHSMLVPTLTVLENLTLGAPWHERPPRARIAARMEELKREFALSLPLDAVVGELSLGQQQQIEIARALLRDSKVLILDEATSMLTPQGAQELGERMQQLVRSGLAVIFITHKLAEAYRYGNRISVLKQGALAGEMGPEELKAMSEEQAVDEIVRLMFGREAGTASVENRKSTARDSIVLKVEGLSTQGDADVMGVRDVSLALRAGEIVGVAGIDGNGQKQLAEAMAGQRPLIAGHVELEGEDITRASVAQRRRKGLRYLTDDRLSEGSVSAFPISENTVLKDIGQPPFWVRGVERPQRIAQHARDLIARFSVRTPNEMTPIGRLSGGNIQKVLLGRELSGEARVVVFNKPTYGLDLKNIETSRQRISDIAERGLGVLLISTDLDELMALSDRIAVMEGGRIRGIVENDGSGEALRLRIGRMMAGEEDHKQATP</sequence>
<dbReference type="InterPro" id="IPR017871">
    <property type="entry name" value="ABC_transporter-like_CS"/>
</dbReference>
<evidence type="ECO:0000256" key="2">
    <source>
        <dbReference type="ARBA" id="ARBA00022741"/>
    </source>
</evidence>
<feature type="domain" description="ABC transporter" evidence="4">
    <location>
        <begin position="283"/>
        <end position="527"/>
    </location>
</feature>
<dbReference type="GO" id="GO:0005524">
    <property type="term" value="F:ATP binding"/>
    <property type="evidence" value="ECO:0007669"/>
    <property type="project" value="UniProtKB-KW"/>
</dbReference>
<evidence type="ECO:0000256" key="3">
    <source>
        <dbReference type="ARBA" id="ARBA00022840"/>
    </source>
</evidence>
<accession>A0A084U7S7</accession>
<evidence type="ECO:0000256" key="1">
    <source>
        <dbReference type="ARBA" id="ARBA00005417"/>
    </source>
</evidence>
<dbReference type="PROSITE" id="PS50893">
    <property type="entry name" value="ABC_TRANSPORTER_2"/>
    <property type="match status" value="2"/>
</dbReference>
<dbReference type="CDD" id="cd03216">
    <property type="entry name" value="ABC_Carb_Monos_I"/>
    <property type="match status" value="1"/>
</dbReference>
<dbReference type="CDD" id="cd03215">
    <property type="entry name" value="ABC_Carb_Monos_II"/>
    <property type="match status" value="1"/>
</dbReference>
<dbReference type="InterPro" id="IPR027417">
    <property type="entry name" value="P-loop_NTPase"/>
</dbReference>
<dbReference type="GO" id="GO:0016887">
    <property type="term" value="F:ATP hydrolysis activity"/>
    <property type="evidence" value="ECO:0007669"/>
    <property type="project" value="InterPro"/>
</dbReference>
<dbReference type="Pfam" id="PF00005">
    <property type="entry name" value="ABC_tran"/>
    <property type="match status" value="2"/>
</dbReference>
<feature type="domain" description="ABC transporter" evidence="4">
    <location>
        <begin position="24"/>
        <end position="257"/>
    </location>
</feature>
<dbReference type="SMART" id="SM00382">
    <property type="entry name" value="AAA"/>
    <property type="match status" value="1"/>
</dbReference>
<evidence type="ECO:0000259" key="4">
    <source>
        <dbReference type="PROSITE" id="PS50893"/>
    </source>
</evidence>
<dbReference type="PATRIC" id="fig|472175.3.peg.28"/>
<evidence type="ECO:0000313" key="5">
    <source>
        <dbReference type="EMBL" id="KFB09013.1"/>
    </source>
</evidence>
<reference evidence="5 6" key="1">
    <citation type="submission" date="2014-05" db="EMBL/GenBank/DDBJ databases">
        <title>Draft Genome Sequence of Nitratireductor basaltis Strain UMTGB225, A Marine Bacterium Isolated from Green Barrel Tunicate.</title>
        <authorList>
            <person name="Gan H.Y."/>
        </authorList>
    </citation>
    <scope>NUCLEOTIDE SEQUENCE [LARGE SCALE GENOMIC DNA]</scope>
    <source>
        <strain evidence="5 6">UMTGB225</strain>
    </source>
</reference>